<organism evidence="2 3">
    <name type="scientific">Microcystis viridis NIES-102</name>
    <dbReference type="NCBI Taxonomy" id="213615"/>
    <lineage>
        <taxon>Bacteria</taxon>
        <taxon>Bacillati</taxon>
        <taxon>Cyanobacteriota</taxon>
        <taxon>Cyanophyceae</taxon>
        <taxon>Oscillatoriophycideae</taxon>
        <taxon>Chroococcales</taxon>
        <taxon>Microcystaceae</taxon>
        <taxon>Microcystis</taxon>
    </lineage>
</organism>
<gene>
    <name evidence="2" type="ORF">myaer102_31720</name>
</gene>
<dbReference type="CDD" id="cd02440">
    <property type="entry name" value="AdoMet_MTases"/>
    <property type="match status" value="1"/>
</dbReference>
<evidence type="ECO:0000259" key="1">
    <source>
        <dbReference type="Pfam" id="PF08241"/>
    </source>
</evidence>
<dbReference type="RefSeq" id="WP_002787626.1">
    <property type="nucleotide sequence ID" value="NZ_AP019314.1"/>
</dbReference>
<dbReference type="SUPFAM" id="SSF53335">
    <property type="entry name" value="S-adenosyl-L-methionine-dependent methyltransferases"/>
    <property type="match status" value="1"/>
</dbReference>
<feature type="domain" description="Methyltransferase type 11" evidence="1">
    <location>
        <begin position="43"/>
        <end position="135"/>
    </location>
</feature>
<evidence type="ECO:0000313" key="2">
    <source>
        <dbReference type="EMBL" id="BBH40602.1"/>
    </source>
</evidence>
<dbReference type="Gene3D" id="3.40.50.150">
    <property type="entry name" value="Vaccinia Virus protein VP39"/>
    <property type="match status" value="1"/>
</dbReference>
<protein>
    <recommendedName>
        <fullName evidence="1">Methyltransferase type 11 domain-containing protein</fullName>
    </recommendedName>
</protein>
<dbReference type="InterPro" id="IPR013216">
    <property type="entry name" value="Methyltransf_11"/>
</dbReference>
<proteinExistence type="predicted"/>
<dbReference type="GO" id="GO:0008757">
    <property type="term" value="F:S-adenosylmethionine-dependent methyltransferase activity"/>
    <property type="evidence" value="ECO:0007669"/>
    <property type="project" value="InterPro"/>
</dbReference>
<dbReference type="Pfam" id="PF08241">
    <property type="entry name" value="Methyltransf_11"/>
    <property type="match status" value="1"/>
</dbReference>
<name>A0A3G9JL10_MICVR</name>
<dbReference type="PANTHER" id="PTHR43861">
    <property type="entry name" value="TRANS-ACONITATE 2-METHYLTRANSFERASE-RELATED"/>
    <property type="match status" value="1"/>
</dbReference>
<accession>A0A3G9JL10</accession>
<dbReference type="InterPro" id="IPR029063">
    <property type="entry name" value="SAM-dependent_MTases_sf"/>
</dbReference>
<dbReference type="EMBL" id="AP019314">
    <property type="protein sequence ID" value="BBH40602.1"/>
    <property type="molecule type" value="Genomic_DNA"/>
</dbReference>
<dbReference type="KEGG" id="mvz:myaer102_31720"/>
<reference evidence="2 3" key="1">
    <citation type="submission" date="2018-11" db="EMBL/GenBank/DDBJ databases">
        <title>Complete genome sequence of Microcystis aeruginosa NIES-102.</title>
        <authorList>
            <person name="Yamaguchi H."/>
            <person name="Suzuki S."/>
            <person name="Kawachi M."/>
        </authorList>
    </citation>
    <scope>NUCLEOTIDE SEQUENCE [LARGE SCALE GENOMIC DNA]</scope>
    <source>
        <strain evidence="2 3">NIES-102</strain>
    </source>
</reference>
<sequence length="279" mass="31876">MTINKKLLRRFLHDYPFQPATAVWRATEIDHVIAYPFPEGFGLDLGCGDGQLTQIILESVGTRSMVGIDIDPQEAALAEKSGIYERIHITPADQIPEKDSCFDWVFSNSVLEHIPNLDDVIAEVSRLLRPGGQFLLTVPGDKFHQCLGGPVLPWVSLEEYRREVDERFACLRYWSVKDWENHLLPHGLQIERATEYQTASEVRRWETIARYTSGIIYGLMKRSKQPIEIQRSLGVRKASAKMPWFLARILANLLSFNLDKPDSRKVELMGGLMILARKI</sequence>
<evidence type="ECO:0000313" key="3">
    <source>
        <dbReference type="Proteomes" id="UP000278152"/>
    </source>
</evidence>
<dbReference type="GeneID" id="66705121"/>
<dbReference type="PANTHER" id="PTHR43861:SF1">
    <property type="entry name" value="TRANS-ACONITATE 2-METHYLTRANSFERASE"/>
    <property type="match status" value="1"/>
</dbReference>
<dbReference type="Proteomes" id="UP000278152">
    <property type="component" value="Chromosome"/>
</dbReference>
<dbReference type="AlphaFoldDB" id="A0A3G9JL10"/>